<keyword evidence="4" id="KW-1185">Reference proteome</keyword>
<accession>K4AIP7</accession>
<dbReference type="InterPro" id="IPR044824">
    <property type="entry name" value="MAIN-like"/>
</dbReference>
<dbReference type="Proteomes" id="UP000004995">
    <property type="component" value="Unassembled WGS sequence"/>
</dbReference>
<dbReference type="HOGENOM" id="CLU_1285220_0_0_1"/>
<dbReference type="InParanoid" id="K4AIP7"/>
<dbReference type="InterPro" id="IPR019557">
    <property type="entry name" value="AminoTfrase-like_pln_mobile"/>
</dbReference>
<feature type="compositionally biased region" description="Acidic residues" evidence="1">
    <location>
        <begin position="139"/>
        <end position="148"/>
    </location>
</feature>
<dbReference type="Gramene" id="KQK89131">
    <property type="protein sequence ID" value="KQK89131"/>
    <property type="gene ID" value="SETIT_038759mg"/>
</dbReference>
<feature type="compositionally biased region" description="Polar residues" evidence="1">
    <location>
        <begin position="151"/>
        <end position="164"/>
    </location>
</feature>
<dbReference type="AlphaFoldDB" id="K4AIP7"/>
<proteinExistence type="predicted"/>
<dbReference type="Pfam" id="PF10536">
    <property type="entry name" value="PMD"/>
    <property type="match status" value="1"/>
</dbReference>
<evidence type="ECO:0000313" key="3">
    <source>
        <dbReference type="EnsemblPlants" id="KQK89131"/>
    </source>
</evidence>
<organism evidence="3 4">
    <name type="scientific">Setaria italica</name>
    <name type="common">Foxtail millet</name>
    <name type="synonym">Panicum italicum</name>
    <dbReference type="NCBI Taxonomy" id="4555"/>
    <lineage>
        <taxon>Eukaryota</taxon>
        <taxon>Viridiplantae</taxon>
        <taxon>Streptophyta</taxon>
        <taxon>Embryophyta</taxon>
        <taxon>Tracheophyta</taxon>
        <taxon>Spermatophyta</taxon>
        <taxon>Magnoliopsida</taxon>
        <taxon>Liliopsida</taxon>
        <taxon>Poales</taxon>
        <taxon>Poaceae</taxon>
        <taxon>PACMAD clade</taxon>
        <taxon>Panicoideae</taxon>
        <taxon>Panicodae</taxon>
        <taxon>Paniceae</taxon>
        <taxon>Cenchrinae</taxon>
        <taxon>Setaria</taxon>
    </lineage>
</organism>
<name>K4AIP7_SETIT</name>
<evidence type="ECO:0000259" key="2">
    <source>
        <dbReference type="Pfam" id="PF10536"/>
    </source>
</evidence>
<reference evidence="4" key="1">
    <citation type="journal article" date="2012" name="Nat. Biotechnol.">
        <title>Reference genome sequence of the model plant Setaria.</title>
        <authorList>
            <person name="Bennetzen J.L."/>
            <person name="Schmutz J."/>
            <person name="Wang H."/>
            <person name="Percifield R."/>
            <person name="Hawkins J."/>
            <person name="Pontaroli A.C."/>
            <person name="Estep M."/>
            <person name="Feng L."/>
            <person name="Vaughn J.N."/>
            <person name="Grimwood J."/>
            <person name="Jenkins J."/>
            <person name="Barry K."/>
            <person name="Lindquist E."/>
            <person name="Hellsten U."/>
            <person name="Deshpande S."/>
            <person name="Wang X."/>
            <person name="Wu X."/>
            <person name="Mitros T."/>
            <person name="Triplett J."/>
            <person name="Yang X."/>
            <person name="Ye C.Y."/>
            <person name="Mauro-Herrera M."/>
            <person name="Wang L."/>
            <person name="Li P."/>
            <person name="Sharma M."/>
            <person name="Sharma R."/>
            <person name="Ronald P.C."/>
            <person name="Panaud O."/>
            <person name="Kellogg E.A."/>
            <person name="Brutnell T.P."/>
            <person name="Doust A.N."/>
            <person name="Tuskan G.A."/>
            <person name="Rokhsar D."/>
            <person name="Devos K.M."/>
        </authorList>
    </citation>
    <scope>NUCLEOTIDE SEQUENCE [LARGE SCALE GENOMIC DNA]</scope>
    <source>
        <strain evidence="4">cv. Yugu1</strain>
    </source>
</reference>
<dbReference type="PANTHER" id="PTHR46033">
    <property type="entry name" value="PROTEIN MAIN-LIKE 2"/>
    <property type="match status" value="1"/>
</dbReference>
<feature type="region of interest" description="Disordered" evidence="1">
    <location>
        <begin position="131"/>
        <end position="215"/>
    </location>
</feature>
<dbReference type="EMBL" id="AGNK02005627">
    <property type="status" value="NOT_ANNOTATED_CDS"/>
    <property type="molecule type" value="Genomic_DNA"/>
</dbReference>
<reference evidence="3" key="2">
    <citation type="submission" date="2018-08" db="UniProtKB">
        <authorList>
            <consortium name="EnsemblPlants"/>
        </authorList>
    </citation>
    <scope>IDENTIFICATION</scope>
    <source>
        <strain evidence="3">Yugu1</strain>
    </source>
</reference>
<dbReference type="EnsemblPlants" id="KQK89131">
    <property type="protein sequence ID" value="KQK89131"/>
    <property type="gene ID" value="SETIT_038759mg"/>
</dbReference>
<dbReference type="GO" id="GO:0010073">
    <property type="term" value="P:meristem maintenance"/>
    <property type="evidence" value="ECO:0007669"/>
    <property type="project" value="InterPro"/>
</dbReference>
<protein>
    <recommendedName>
        <fullName evidence="2">Aminotransferase-like plant mobile domain-containing protein</fullName>
    </recommendedName>
</protein>
<evidence type="ECO:0000313" key="4">
    <source>
        <dbReference type="Proteomes" id="UP000004995"/>
    </source>
</evidence>
<dbReference type="PANTHER" id="PTHR46033:SF82">
    <property type="entry name" value="AMINOTRANSFERASE-LIKE PLANT MOBILE DOMAIN-CONTAINING PROTEIN"/>
    <property type="match status" value="1"/>
</dbReference>
<feature type="compositionally biased region" description="Low complexity" evidence="1">
    <location>
        <begin position="200"/>
        <end position="215"/>
    </location>
</feature>
<sequence>MCGPGVVHICREVEWTPYTHDQLSNIAFSPMCYRDMELWRSTTPLILYYVVEMHLLHRVMWQFGRAQQCPPMEYSTLQALHKIDRKKRYKENDWRQRCDPRDGSYWHAGPHKEYLRWYYVAMRTRIKPAWTTDPIENPSSDDSDDIADETASASTAPVRSSRSQGKAPATPEPNDPTYGEHFEMSNMFDAPPVTQTQGESSQVVSPVSPSCNLNC</sequence>
<evidence type="ECO:0000256" key="1">
    <source>
        <dbReference type="SAM" id="MobiDB-lite"/>
    </source>
</evidence>
<feature type="domain" description="Aminotransferase-like plant mobile" evidence="2">
    <location>
        <begin position="12"/>
        <end position="118"/>
    </location>
</feature>